<dbReference type="GO" id="GO:0003676">
    <property type="term" value="F:nucleic acid binding"/>
    <property type="evidence" value="ECO:0007669"/>
    <property type="project" value="InterPro"/>
</dbReference>
<comment type="caution">
    <text evidence="2">The sequence shown here is derived from an EMBL/GenBank/DDBJ whole genome shotgun (WGS) entry which is preliminary data.</text>
</comment>
<dbReference type="PROSITE" id="PS50879">
    <property type="entry name" value="RNASE_H_1"/>
    <property type="match status" value="1"/>
</dbReference>
<accession>A0A430B5T8</accession>
<dbReference type="AlphaFoldDB" id="A0A430B5T8"/>
<evidence type="ECO:0000313" key="2">
    <source>
        <dbReference type="EMBL" id="RSU15670.1"/>
    </source>
</evidence>
<dbReference type="PANTHER" id="PTHR47723:SF19">
    <property type="entry name" value="POLYNUCLEOTIDYL TRANSFERASE, RIBONUCLEASE H-LIKE SUPERFAMILY PROTEIN"/>
    <property type="match status" value="1"/>
</dbReference>
<dbReference type="RefSeq" id="WP_126806315.1">
    <property type="nucleotide sequence ID" value="NZ_NGKA01000001.1"/>
</dbReference>
<reference evidence="2 3" key="1">
    <citation type="submission" date="2017-05" db="EMBL/GenBank/DDBJ databases">
        <title>Vagococcus spp. assemblies.</title>
        <authorList>
            <person name="Gulvik C.A."/>
        </authorList>
    </citation>
    <scope>NUCLEOTIDE SEQUENCE [LARGE SCALE GENOMIC DNA]</scope>
    <source>
        <strain evidence="2 3">CCUG 51432</strain>
    </source>
</reference>
<protein>
    <submittedName>
        <fullName evidence="2">Ribonuclease HI</fullName>
    </submittedName>
</protein>
<proteinExistence type="predicted"/>
<dbReference type="InterPro" id="IPR002156">
    <property type="entry name" value="RNaseH_domain"/>
</dbReference>
<name>A0A430B5T8_9ENTE</name>
<gene>
    <name evidence="2" type="ORF">CBF29_00935</name>
</gene>
<dbReference type="InterPro" id="IPR036397">
    <property type="entry name" value="RNaseH_sf"/>
</dbReference>
<dbReference type="GO" id="GO:0004523">
    <property type="term" value="F:RNA-DNA hybrid ribonuclease activity"/>
    <property type="evidence" value="ECO:0007669"/>
    <property type="project" value="InterPro"/>
</dbReference>
<dbReference type="InterPro" id="IPR053151">
    <property type="entry name" value="RNase_H-like"/>
</dbReference>
<sequence length="135" mass="15046">MLKIYIDAATKGNPGPSGIGIILLTETIYEQLHFPIPEMSNHEAEFFAAVKALEIAIEKGLNTSTTFLYTDSKVVSKVIDSNHTKNPLFQPYLIKLNELLAKFPLVMIQWIPESKNKGAHQLARQGLHKSLKSIS</sequence>
<evidence type="ECO:0000259" key="1">
    <source>
        <dbReference type="PROSITE" id="PS50879"/>
    </source>
</evidence>
<dbReference type="EMBL" id="NGKA01000001">
    <property type="protein sequence ID" value="RSU15670.1"/>
    <property type="molecule type" value="Genomic_DNA"/>
</dbReference>
<evidence type="ECO:0000313" key="3">
    <source>
        <dbReference type="Proteomes" id="UP000287605"/>
    </source>
</evidence>
<organism evidence="2 3">
    <name type="scientific">Vagococcus elongatus</name>
    <dbReference type="NCBI Taxonomy" id="180344"/>
    <lineage>
        <taxon>Bacteria</taxon>
        <taxon>Bacillati</taxon>
        <taxon>Bacillota</taxon>
        <taxon>Bacilli</taxon>
        <taxon>Lactobacillales</taxon>
        <taxon>Enterococcaceae</taxon>
        <taxon>Vagococcus</taxon>
    </lineage>
</organism>
<dbReference type="SUPFAM" id="SSF53098">
    <property type="entry name" value="Ribonuclease H-like"/>
    <property type="match status" value="1"/>
</dbReference>
<dbReference type="PANTHER" id="PTHR47723">
    <property type="entry name" value="OS05G0353850 PROTEIN"/>
    <property type="match status" value="1"/>
</dbReference>
<dbReference type="Pfam" id="PF13456">
    <property type="entry name" value="RVT_3"/>
    <property type="match status" value="1"/>
</dbReference>
<dbReference type="InterPro" id="IPR012337">
    <property type="entry name" value="RNaseH-like_sf"/>
</dbReference>
<dbReference type="CDD" id="cd09279">
    <property type="entry name" value="RNase_HI_like"/>
    <property type="match status" value="1"/>
</dbReference>
<dbReference type="OrthoDB" id="7845843at2"/>
<feature type="domain" description="RNase H type-1" evidence="1">
    <location>
        <begin position="1"/>
        <end position="132"/>
    </location>
</feature>
<dbReference type="Gene3D" id="3.30.420.10">
    <property type="entry name" value="Ribonuclease H-like superfamily/Ribonuclease H"/>
    <property type="match status" value="1"/>
</dbReference>
<dbReference type="Proteomes" id="UP000287605">
    <property type="component" value="Unassembled WGS sequence"/>
</dbReference>
<keyword evidence="3" id="KW-1185">Reference proteome</keyword>